<feature type="compositionally biased region" description="Low complexity" evidence="1">
    <location>
        <begin position="74"/>
        <end position="90"/>
    </location>
</feature>
<evidence type="ECO:0000313" key="3">
    <source>
        <dbReference type="EMBL" id="MCX3061299.1"/>
    </source>
</evidence>
<feature type="transmembrane region" description="Helical" evidence="2">
    <location>
        <begin position="360"/>
        <end position="380"/>
    </location>
</feature>
<organism evidence="3 4">
    <name type="scientific">Streptomyces beihaiensis</name>
    <dbReference type="NCBI Taxonomy" id="2984495"/>
    <lineage>
        <taxon>Bacteria</taxon>
        <taxon>Bacillati</taxon>
        <taxon>Actinomycetota</taxon>
        <taxon>Actinomycetes</taxon>
        <taxon>Kitasatosporales</taxon>
        <taxon>Streptomycetaceae</taxon>
        <taxon>Streptomyces</taxon>
    </lineage>
</organism>
<feature type="transmembrane region" description="Helical" evidence="2">
    <location>
        <begin position="339"/>
        <end position="355"/>
    </location>
</feature>
<dbReference type="Proteomes" id="UP001163064">
    <property type="component" value="Unassembled WGS sequence"/>
</dbReference>
<proteinExistence type="predicted"/>
<feature type="compositionally biased region" description="Low complexity" evidence="1">
    <location>
        <begin position="119"/>
        <end position="156"/>
    </location>
</feature>
<feature type="transmembrane region" description="Helical" evidence="2">
    <location>
        <begin position="233"/>
        <end position="259"/>
    </location>
</feature>
<evidence type="ECO:0000256" key="1">
    <source>
        <dbReference type="SAM" id="MobiDB-lite"/>
    </source>
</evidence>
<reference evidence="3" key="1">
    <citation type="submission" date="2022-10" db="EMBL/GenBank/DDBJ databases">
        <title>Streptomyces beihaiensis sp. nov., a chitin degrading actinobacterium, isolated from shrimp pond soil.</title>
        <authorList>
            <person name="Xie J."/>
            <person name="Shen N."/>
        </authorList>
    </citation>
    <scope>NUCLEOTIDE SEQUENCE</scope>
    <source>
        <strain evidence="3">GXMU-J5</strain>
    </source>
</reference>
<feature type="compositionally biased region" description="Pro residues" evidence="1">
    <location>
        <begin position="91"/>
        <end position="103"/>
    </location>
</feature>
<feature type="transmembrane region" description="Helical" evidence="2">
    <location>
        <begin position="432"/>
        <end position="450"/>
    </location>
</feature>
<gene>
    <name evidence="3" type="ORF">OFY01_16335</name>
</gene>
<comment type="caution">
    <text evidence="3">The sequence shown here is derived from an EMBL/GenBank/DDBJ whole genome shotgun (WGS) entry which is preliminary data.</text>
</comment>
<accession>A0ABT3TW78</accession>
<name>A0ABT3TW78_9ACTN</name>
<dbReference type="EMBL" id="JAPHNL010000179">
    <property type="protein sequence ID" value="MCX3061299.1"/>
    <property type="molecule type" value="Genomic_DNA"/>
</dbReference>
<protein>
    <recommendedName>
        <fullName evidence="5">Integral membrane protein</fullName>
    </recommendedName>
</protein>
<evidence type="ECO:0000313" key="4">
    <source>
        <dbReference type="Proteomes" id="UP001163064"/>
    </source>
</evidence>
<dbReference type="RefSeq" id="WP_266600542.1">
    <property type="nucleotide sequence ID" value="NZ_JAPHNL010000179.1"/>
</dbReference>
<evidence type="ECO:0000256" key="2">
    <source>
        <dbReference type="SAM" id="Phobius"/>
    </source>
</evidence>
<keyword evidence="2" id="KW-0812">Transmembrane</keyword>
<feature type="transmembrane region" description="Helical" evidence="2">
    <location>
        <begin position="173"/>
        <end position="194"/>
    </location>
</feature>
<sequence length="640" mass="66639">MSRTQPPPGHPEPASAGRWARAVAAPPLGDRARAVREYAARALAHWAAAGERALTAWAASGGRASATLRIAHATPGPAAPAGITHTTHGPTPTPAPAPAPAPAPGIAHATPGPTPAPVPGAATATASATASATATRTRVGRVGRAGSLAAPASSRPRTARRPVADLLRARPDLWLAAVAALYLLAQLILVVPQLSHALGWDESVYISQYDPRHPTVFFSAPRSRGTSFLTAPIVAATGSILTLRVVLALVSTLCLYTAFRVWRPLVGARTTALAALLFGSLWMALLSGSMAMPNLWVAFASVGAVGWFLRAPAGRAAWRTGVPLAACVAVVALFRASDVVWLVATLGVAAFLVRGRKHTLWWLAAGSAAGLAQWIAEAYIRWGGVTQRLHVSSATEGHMGLHLNFGTAWHAVNGPLLCRPCTAGPPQQPLLALWWPALPLLAAAALYVALRARHVRPAAPTVLPVACAASMAAPYLLLIAYSAPRFLLPAYALLSLPLAVLLRRLRTPRPVAVAATVVLALQLASQCTVAQAKAGSTARGDARYVAAARALHSMGLTPPCLVSGVRALPIGYAAGCSSAETHGNNRNTTRAALLRRATQVPTATLTSGHHKPPRWARDWTPYKLPHSGGLTAWKAPAPRP</sequence>
<keyword evidence="2" id="KW-0472">Membrane</keyword>
<evidence type="ECO:0008006" key="5">
    <source>
        <dbReference type="Google" id="ProtNLM"/>
    </source>
</evidence>
<keyword evidence="4" id="KW-1185">Reference proteome</keyword>
<keyword evidence="2" id="KW-1133">Transmembrane helix</keyword>
<feature type="transmembrane region" description="Helical" evidence="2">
    <location>
        <begin position="462"/>
        <end position="480"/>
    </location>
</feature>
<feature type="region of interest" description="Disordered" evidence="1">
    <location>
        <begin position="74"/>
        <end position="160"/>
    </location>
</feature>